<keyword evidence="1" id="KW-1133">Transmembrane helix</keyword>
<sequence length="262" mass="29251">MKKPFTVTLVIIGTAALIHFGRQPIMTALGYDTARTYTLLEYTVYRLVWNILIPALALSILHGPRKVLAELGWQANLPKGLAMGALFTLPMLVGFGLAFTPVDRPATDLLLKFYTGSFWAGLAEETFYRAFLFGQLYRHGRWPFWLAAMAQGVFFGLTHLYQASEPVQALGIFGVTALGGIWFAWLWTSWRNLWVPVATHILMNAWWGFFAVDNTALGGWVANGCRVATIALSIWITVRMLRQQGRTLRVGQREPETGAVGV</sequence>
<gene>
    <name evidence="3" type="ORF">F5984_02365</name>
</gene>
<dbReference type="EMBL" id="WELI01000001">
    <property type="protein sequence ID" value="KAB7732814.1"/>
    <property type="molecule type" value="Genomic_DNA"/>
</dbReference>
<feature type="transmembrane region" description="Helical" evidence="1">
    <location>
        <begin position="144"/>
        <end position="161"/>
    </location>
</feature>
<feature type="transmembrane region" description="Helical" evidence="1">
    <location>
        <begin position="193"/>
        <end position="211"/>
    </location>
</feature>
<keyword evidence="4" id="KW-1185">Reference proteome</keyword>
<proteinExistence type="predicted"/>
<keyword evidence="3" id="KW-0482">Metalloprotease</keyword>
<dbReference type="GO" id="GO:0008237">
    <property type="term" value="F:metallopeptidase activity"/>
    <property type="evidence" value="ECO:0007669"/>
    <property type="project" value="UniProtKB-KW"/>
</dbReference>
<dbReference type="Proteomes" id="UP000488299">
    <property type="component" value="Unassembled WGS sequence"/>
</dbReference>
<keyword evidence="3" id="KW-0378">Hydrolase</keyword>
<feature type="domain" description="CAAX prenyl protease 2/Lysostaphin resistance protein A-like" evidence="2">
    <location>
        <begin position="109"/>
        <end position="205"/>
    </location>
</feature>
<feature type="transmembrane region" description="Helical" evidence="1">
    <location>
        <begin position="40"/>
        <end position="61"/>
    </location>
</feature>
<evidence type="ECO:0000313" key="3">
    <source>
        <dbReference type="EMBL" id="KAB7732814.1"/>
    </source>
</evidence>
<dbReference type="RefSeq" id="WP_152122434.1">
    <property type="nucleotide sequence ID" value="NZ_WELI01000001.1"/>
</dbReference>
<name>A0A7J5U4P7_9BACT</name>
<comment type="caution">
    <text evidence="3">The sequence shown here is derived from an EMBL/GenBank/DDBJ whole genome shotgun (WGS) entry which is preliminary data.</text>
</comment>
<keyword evidence="1" id="KW-0472">Membrane</keyword>
<protein>
    <submittedName>
        <fullName evidence="3">CPBP family intramembrane metalloprotease</fullName>
    </submittedName>
</protein>
<accession>A0A7J5U4P7</accession>
<reference evidence="3 4" key="1">
    <citation type="submission" date="2019-10" db="EMBL/GenBank/DDBJ databases">
        <title>Rudanella paleaurantiibacter sp. nov., isolated from sludge.</title>
        <authorList>
            <person name="Xu S.Q."/>
        </authorList>
    </citation>
    <scope>NUCLEOTIDE SEQUENCE [LARGE SCALE GENOMIC DNA]</scope>
    <source>
        <strain evidence="3 4">HX-22-17</strain>
    </source>
</reference>
<feature type="transmembrane region" description="Helical" evidence="1">
    <location>
        <begin position="217"/>
        <end position="238"/>
    </location>
</feature>
<keyword evidence="1" id="KW-0812">Transmembrane</keyword>
<dbReference type="AlphaFoldDB" id="A0A7J5U4P7"/>
<dbReference type="GO" id="GO:0080120">
    <property type="term" value="P:CAAX-box protein maturation"/>
    <property type="evidence" value="ECO:0007669"/>
    <property type="project" value="UniProtKB-ARBA"/>
</dbReference>
<keyword evidence="3" id="KW-0645">Protease</keyword>
<dbReference type="GO" id="GO:0006508">
    <property type="term" value="P:proteolysis"/>
    <property type="evidence" value="ECO:0007669"/>
    <property type="project" value="UniProtKB-KW"/>
</dbReference>
<feature type="transmembrane region" description="Helical" evidence="1">
    <location>
        <begin position="167"/>
        <end position="186"/>
    </location>
</feature>
<dbReference type="Pfam" id="PF02517">
    <property type="entry name" value="Rce1-like"/>
    <property type="match status" value="1"/>
</dbReference>
<dbReference type="GO" id="GO:0004175">
    <property type="term" value="F:endopeptidase activity"/>
    <property type="evidence" value="ECO:0007669"/>
    <property type="project" value="UniProtKB-ARBA"/>
</dbReference>
<feature type="transmembrane region" description="Helical" evidence="1">
    <location>
        <begin position="81"/>
        <end position="99"/>
    </location>
</feature>
<evidence type="ECO:0000259" key="2">
    <source>
        <dbReference type="Pfam" id="PF02517"/>
    </source>
</evidence>
<evidence type="ECO:0000313" key="4">
    <source>
        <dbReference type="Proteomes" id="UP000488299"/>
    </source>
</evidence>
<dbReference type="InterPro" id="IPR003675">
    <property type="entry name" value="Rce1/LyrA-like_dom"/>
</dbReference>
<evidence type="ECO:0000256" key="1">
    <source>
        <dbReference type="SAM" id="Phobius"/>
    </source>
</evidence>
<organism evidence="3 4">
    <name type="scientific">Rudanella paleaurantiibacter</name>
    <dbReference type="NCBI Taxonomy" id="2614655"/>
    <lineage>
        <taxon>Bacteria</taxon>
        <taxon>Pseudomonadati</taxon>
        <taxon>Bacteroidota</taxon>
        <taxon>Cytophagia</taxon>
        <taxon>Cytophagales</taxon>
        <taxon>Cytophagaceae</taxon>
        <taxon>Rudanella</taxon>
    </lineage>
</organism>